<evidence type="ECO:0000256" key="3">
    <source>
        <dbReference type="ARBA" id="ARBA00022571"/>
    </source>
</evidence>
<evidence type="ECO:0000256" key="5">
    <source>
        <dbReference type="ARBA" id="ARBA00022679"/>
    </source>
</evidence>
<evidence type="ECO:0000256" key="7">
    <source>
        <dbReference type="ARBA" id="ARBA00023315"/>
    </source>
</evidence>
<dbReference type="Pfam" id="PF01960">
    <property type="entry name" value="ArgJ"/>
    <property type="match status" value="1"/>
</dbReference>
<dbReference type="InterPro" id="IPR042195">
    <property type="entry name" value="ArgJ_beta_C"/>
</dbReference>
<comment type="pathway">
    <text evidence="8">Amino-acid biosynthesis; L-arginine biosynthesis; L-ornithine and N-acetyl-L-glutamate from L-glutamate and N(2)-acetyl-L-ornithine (cyclic): step 1/1.</text>
</comment>
<dbReference type="NCBIfam" id="NF003802">
    <property type="entry name" value="PRK05388.1"/>
    <property type="match status" value="1"/>
</dbReference>
<evidence type="ECO:0000256" key="4">
    <source>
        <dbReference type="ARBA" id="ARBA00022605"/>
    </source>
</evidence>
<comment type="subunit">
    <text evidence="2 8">Heterotetramer of two alpha and two beta chains.</text>
</comment>
<dbReference type="RefSeq" id="WP_155321509.1">
    <property type="nucleotide sequence ID" value="NZ_AP021876.1"/>
</dbReference>
<dbReference type="GO" id="GO:0005737">
    <property type="term" value="C:cytoplasm"/>
    <property type="evidence" value="ECO:0007669"/>
    <property type="project" value="UniProtKB-SubCell"/>
</dbReference>
<dbReference type="CDD" id="cd02152">
    <property type="entry name" value="OAT"/>
    <property type="match status" value="1"/>
</dbReference>
<sequence>MVPLTCKGFRAGGVAAGIKKNGDLDLGLLVSDRPARVAAVFTKNRIQAAPVKLDRERVKTGMARAVIANAGNANCANGSEGMAAAIAMTAAAAHALNVPDEQVLAASTGVIGAPFPNQKVAAAVPALVDALDEGGILDLARAIMTTDTCSKAGVREAVVDGTPYRIAAVAKGAGMIRPDMATMLCFAFTDADVATDDLQAALKRSVDLSFNRITIDGDTSTNDTVILMANGASDAKIDTVEAKAGFQQQLDDLLMDLSRQMVRDGEGVTKVVDLTVRGARSNDDAWRIADTISHSPLVKTAFFGQDANWGRIFAAAGRAGVELDPDRLDLYFDDVQMTKGGTGCGDEAEAKATAVLKQPEFSVTLDLNLGEGTAGMLTCDFSLDYVKINADYRS</sequence>
<keyword evidence="8" id="KW-0511">Multifunctional enzyme</keyword>
<dbReference type="HAMAP" id="MF_01106">
    <property type="entry name" value="ArgJ"/>
    <property type="match status" value="1"/>
</dbReference>
<dbReference type="Gene3D" id="3.10.20.340">
    <property type="entry name" value="ArgJ beta chain, C-terminal domain"/>
    <property type="match status" value="1"/>
</dbReference>
<dbReference type="InterPro" id="IPR002813">
    <property type="entry name" value="Arg_biosynth_ArgJ"/>
</dbReference>
<keyword evidence="8" id="KW-0963">Cytoplasm</keyword>
<feature type="binding site" evidence="8">
    <location>
        <position position="394"/>
    </location>
    <ligand>
        <name>substrate</name>
    </ligand>
</feature>
<proteinExistence type="inferred from homology"/>
<dbReference type="GO" id="GO:0004358">
    <property type="term" value="F:L-glutamate N-acetyltransferase activity, acting on acetyl-L-ornithine as donor"/>
    <property type="evidence" value="ECO:0007669"/>
    <property type="project" value="UniProtKB-UniRule"/>
</dbReference>
<feature type="active site" description="Nucleophile" evidence="8">
    <location>
        <position position="182"/>
    </location>
</feature>
<dbReference type="AlphaFoldDB" id="A0A5K7ZIA4"/>
<evidence type="ECO:0000313" key="10">
    <source>
        <dbReference type="Proteomes" id="UP000425960"/>
    </source>
</evidence>
<evidence type="ECO:0000313" key="9">
    <source>
        <dbReference type="EMBL" id="BBO80601.1"/>
    </source>
</evidence>
<feature type="chain" id="PRO_5024521542" description="Arginine biosynthesis bifunctional protein ArgJ beta chain" evidence="8">
    <location>
        <begin position="182"/>
        <end position="394"/>
    </location>
</feature>
<accession>A0A5K7ZIA4</accession>
<feature type="binding site" evidence="8">
    <location>
        <position position="389"/>
    </location>
    <ligand>
        <name>substrate</name>
    </ligand>
</feature>
<dbReference type="KEGG" id="dov:DSCO28_11670"/>
<comment type="pathway">
    <text evidence="8">Amino-acid biosynthesis; L-arginine biosynthesis; N(2)-acetyl-L-ornithine from L-glutamate: step 1/4.</text>
</comment>
<feature type="chain" id="PRO_5024521541" description="Arginine biosynthesis bifunctional protein ArgJ alpha chain" evidence="8">
    <location>
        <begin position="1"/>
        <end position="181"/>
    </location>
</feature>
<dbReference type="PANTHER" id="PTHR23100:SF0">
    <property type="entry name" value="ARGININE BIOSYNTHESIS BIFUNCTIONAL PROTEIN ARGJ, MITOCHONDRIAL"/>
    <property type="match status" value="1"/>
</dbReference>
<evidence type="ECO:0000256" key="6">
    <source>
        <dbReference type="ARBA" id="ARBA00022813"/>
    </source>
</evidence>
<gene>
    <name evidence="8 9" type="primary">argJ</name>
    <name evidence="9" type="ORF">DSCO28_11670</name>
</gene>
<feature type="binding site" evidence="8">
    <location>
        <position position="182"/>
    </location>
    <ligand>
        <name>substrate</name>
    </ligand>
</feature>
<keyword evidence="7 8" id="KW-0012">Acyltransferase</keyword>
<dbReference type="PANTHER" id="PTHR23100">
    <property type="entry name" value="ARGININE BIOSYNTHESIS BIFUNCTIONAL PROTEIN ARGJ"/>
    <property type="match status" value="1"/>
</dbReference>
<dbReference type="GO" id="GO:0006526">
    <property type="term" value="P:L-arginine biosynthetic process"/>
    <property type="evidence" value="ECO:0007669"/>
    <property type="project" value="UniProtKB-UniRule"/>
</dbReference>
<comment type="similarity">
    <text evidence="1 8">Belongs to the ArgJ family.</text>
</comment>
<dbReference type="InterPro" id="IPR016117">
    <property type="entry name" value="ArgJ-like_dom_sf"/>
</dbReference>
<reference evidence="9 10" key="1">
    <citation type="submission" date="2019-11" db="EMBL/GenBank/DDBJ databases">
        <title>Comparative genomics of hydrocarbon-degrading Desulfosarcina strains.</title>
        <authorList>
            <person name="Watanabe M."/>
            <person name="Kojima H."/>
            <person name="Fukui M."/>
        </authorList>
    </citation>
    <scope>NUCLEOTIDE SEQUENCE [LARGE SCALE GENOMIC DNA]</scope>
    <source>
        <strain evidence="9 10">28bB2T</strain>
    </source>
</reference>
<keyword evidence="6 8" id="KW-0068">Autocatalytic cleavage</keyword>
<protein>
    <recommendedName>
        <fullName evidence="8">Arginine biosynthesis bifunctional protein ArgJ</fullName>
    </recommendedName>
    <domain>
        <recommendedName>
            <fullName evidence="8">Glutamate N-acetyltransferase</fullName>
            <ecNumber evidence="8">2.3.1.35</ecNumber>
        </recommendedName>
        <alternativeName>
            <fullName evidence="8">Ornithine acetyltransferase</fullName>
            <shortName evidence="8">OATase</shortName>
        </alternativeName>
        <alternativeName>
            <fullName evidence="8">Ornithine transacetylase</fullName>
        </alternativeName>
    </domain>
    <domain>
        <recommendedName>
            <fullName evidence="8">Amino-acid acetyltransferase</fullName>
            <ecNumber evidence="8">2.3.1.1</ecNumber>
        </recommendedName>
        <alternativeName>
            <fullName evidence="8">N-acetylglutamate synthase</fullName>
            <shortName evidence="8">AGSase</shortName>
        </alternativeName>
    </domain>
    <component>
        <recommendedName>
            <fullName evidence="8">Arginine biosynthesis bifunctional protein ArgJ alpha chain</fullName>
        </recommendedName>
    </component>
    <component>
        <recommendedName>
            <fullName evidence="8">Arginine biosynthesis bifunctional protein ArgJ beta chain</fullName>
        </recommendedName>
    </component>
</protein>
<comment type="catalytic activity">
    <reaction evidence="8">
        <text>L-glutamate + acetyl-CoA = N-acetyl-L-glutamate + CoA + H(+)</text>
        <dbReference type="Rhea" id="RHEA:24292"/>
        <dbReference type="ChEBI" id="CHEBI:15378"/>
        <dbReference type="ChEBI" id="CHEBI:29985"/>
        <dbReference type="ChEBI" id="CHEBI:44337"/>
        <dbReference type="ChEBI" id="CHEBI:57287"/>
        <dbReference type="ChEBI" id="CHEBI:57288"/>
        <dbReference type="EC" id="2.3.1.1"/>
    </reaction>
</comment>
<dbReference type="SUPFAM" id="SSF56266">
    <property type="entry name" value="DmpA/ArgJ-like"/>
    <property type="match status" value="1"/>
</dbReference>
<dbReference type="EC" id="2.3.1.1" evidence="8"/>
<evidence type="ECO:0000256" key="1">
    <source>
        <dbReference type="ARBA" id="ARBA00006774"/>
    </source>
</evidence>
<comment type="subcellular location">
    <subcellularLocation>
        <location evidence="8">Cytoplasm</location>
    </subcellularLocation>
</comment>
<dbReference type="Proteomes" id="UP000425960">
    <property type="component" value="Chromosome"/>
</dbReference>
<feature type="site" description="Cleavage; by autolysis" evidence="8">
    <location>
        <begin position="181"/>
        <end position="182"/>
    </location>
</feature>
<feature type="binding site" evidence="8">
    <location>
        <position position="266"/>
    </location>
    <ligand>
        <name>substrate</name>
    </ligand>
</feature>
<keyword evidence="4 8" id="KW-0028">Amino-acid biosynthesis</keyword>
<feature type="site" description="Involved in the stabilization of negative charge on the oxyanion by the formation of the oxyanion hole" evidence="8">
    <location>
        <position position="108"/>
    </location>
</feature>
<dbReference type="UniPathway" id="UPA00068">
    <property type="reaction ID" value="UER00106"/>
</dbReference>
<evidence type="ECO:0000256" key="8">
    <source>
        <dbReference type="HAMAP-Rule" id="MF_01106"/>
    </source>
</evidence>
<dbReference type="NCBIfam" id="TIGR00120">
    <property type="entry name" value="ArgJ"/>
    <property type="match status" value="1"/>
</dbReference>
<organism evidence="9 10">
    <name type="scientific">Desulfosarcina ovata subsp. sediminis</name>
    <dbReference type="NCBI Taxonomy" id="885957"/>
    <lineage>
        <taxon>Bacteria</taxon>
        <taxon>Pseudomonadati</taxon>
        <taxon>Thermodesulfobacteriota</taxon>
        <taxon>Desulfobacteria</taxon>
        <taxon>Desulfobacterales</taxon>
        <taxon>Desulfosarcinaceae</taxon>
        <taxon>Desulfosarcina</taxon>
    </lineage>
</organism>
<dbReference type="Gene3D" id="3.60.70.12">
    <property type="entry name" value="L-amino peptidase D-ALA esterase/amidase"/>
    <property type="match status" value="1"/>
</dbReference>
<dbReference type="FunFam" id="3.60.70.12:FF:000001">
    <property type="entry name" value="Arginine biosynthesis bifunctional protein ArgJ, chloroplastic"/>
    <property type="match status" value="1"/>
</dbReference>
<feature type="site" description="Involved in the stabilization of negative charge on the oxyanion by the formation of the oxyanion hole" evidence="8">
    <location>
        <position position="109"/>
    </location>
</feature>
<dbReference type="EC" id="2.3.1.35" evidence="8"/>
<keyword evidence="5 8" id="KW-0808">Transferase</keyword>
<name>A0A5K7ZIA4_9BACT</name>
<dbReference type="EMBL" id="AP021876">
    <property type="protein sequence ID" value="BBO80601.1"/>
    <property type="molecule type" value="Genomic_DNA"/>
</dbReference>
<keyword evidence="3 8" id="KW-0055">Arginine biosynthesis</keyword>
<feature type="binding site" evidence="8">
    <location>
        <position position="171"/>
    </location>
    <ligand>
        <name>substrate</name>
    </ligand>
</feature>
<feature type="binding site" evidence="8">
    <location>
        <position position="145"/>
    </location>
    <ligand>
        <name>substrate</name>
    </ligand>
</feature>
<comment type="catalytic activity">
    <reaction evidence="8">
        <text>N(2)-acetyl-L-ornithine + L-glutamate = N-acetyl-L-glutamate + L-ornithine</text>
        <dbReference type="Rhea" id="RHEA:15349"/>
        <dbReference type="ChEBI" id="CHEBI:29985"/>
        <dbReference type="ChEBI" id="CHEBI:44337"/>
        <dbReference type="ChEBI" id="CHEBI:46911"/>
        <dbReference type="ChEBI" id="CHEBI:57805"/>
        <dbReference type="EC" id="2.3.1.35"/>
    </reaction>
</comment>
<dbReference type="GO" id="GO:0004042">
    <property type="term" value="F:L-glutamate N-acetyltransferase activity"/>
    <property type="evidence" value="ECO:0007669"/>
    <property type="project" value="UniProtKB-UniRule"/>
</dbReference>
<dbReference type="GO" id="GO:0006592">
    <property type="term" value="P:ornithine biosynthetic process"/>
    <property type="evidence" value="ECO:0007669"/>
    <property type="project" value="TreeGrafter"/>
</dbReference>
<evidence type="ECO:0000256" key="2">
    <source>
        <dbReference type="ARBA" id="ARBA00011475"/>
    </source>
</evidence>
<comment type="function">
    <text evidence="8">Catalyzes two activities which are involved in the cyclic version of arginine biosynthesis: the synthesis of N-acetylglutamate from glutamate and acetyl-CoA as the acetyl donor, and of ornithine by transacetylation between N(2)-acetylornithine and glutamate.</text>
</comment>